<reference evidence="1" key="1">
    <citation type="submission" date="2020-05" db="EMBL/GenBank/DDBJ databases">
        <title>Large-scale comparative analyses of tick genomes elucidate their genetic diversity and vector capacities.</title>
        <authorList>
            <person name="Jia N."/>
            <person name="Wang J."/>
            <person name="Shi W."/>
            <person name="Du L."/>
            <person name="Sun Y."/>
            <person name="Zhan W."/>
            <person name="Jiang J."/>
            <person name="Wang Q."/>
            <person name="Zhang B."/>
            <person name="Ji P."/>
            <person name="Sakyi L.B."/>
            <person name="Cui X."/>
            <person name="Yuan T."/>
            <person name="Jiang B."/>
            <person name="Yang W."/>
            <person name="Lam T.T.-Y."/>
            <person name="Chang Q."/>
            <person name="Ding S."/>
            <person name="Wang X."/>
            <person name="Zhu J."/>
            <person name="Ruan X."/>
            <person name="Zhao L."/>
            <person name="Wei J."/>
            <person name="Que T."/>
            <person name="Du C."/>
            <person name="Cheng J."/>
            <person name="Dai P."/>
            <person name="Han X."/>
            <person name="Huang E."/>
            <person name="Gao Y."/>
            <person name="Liu J."/>
            <person name="Shao H."/>
            <person name="Ye R."/>
            <person name="Li L."/>
            <person name="Wei W."/>
            <person name="Wang X."/>
            <person name="Wang C."/>
            <person name="Yang T."/>
            <person name="Huo Q."/>
            <person name="Li W."/>
            <person name="Guo W."/>
            <person name="Chen H."/>
            <person name="Zhou L."/>
            <person name="Ni X."/>
            <person name="Tian J."/>
            <person name="Zhou Y."/>
            <person name="Sheng Y."/>
            <person name="Liu T."/>
            <person name="Pan Y."/>
            <person name="Xia L."/>
            <person name="Li J."/>
            <person name="Zhao F."/>
            <person name="Cao W."/>
        </authorList>
    </citation>
    <scope>NUCLEOTIDE SEQUENCE</scope>
    <source>
        <strain evidence="1">Dsil-2018</strain>
    </source>
</reference>
<organism evidence="1 2">
    <name type="scientific">Dermacentor silvarum</name>
    <name type="common">Tick</name>
    <dbReference type="NCBI Taxonomy" id="543639"/>
    <lineage>
        <taxon>Eukaryota</taxon>
        <taxon>Metazoa</taxon>
        <taxon>Ecdysozoa</taxon>
        <taxon>Arthropoda</taxon>
        <taxon>Chelicerata</taxon>
        <taxon>Arachnida</taxon>
        <taxon>Acari</taxon>
        <taxon>Parasitiformes</taxon>
        <taxon>Ixodida</taxon>
        <taxon>Ixodoidea</taxon>
        <taxon>Ixodidae</taxon>
        <taxon>Rhipicephalinae</taxon>
        <taxon>Dermacentor</taxon>
    </lineage>
</organism>
<gene>
    <name evidence="1" type="ORF">HPB49_024988</name>
</gene>
<dbReference type="EMBL" id="CM023473">
    <property type="protein sequence ID" value="KAH7955173.1"/>
    <property type="molecule type" value="Genomic_DNA"/>
</dbReference>
<accession>A0ACB8D121</accession>
<evidence type="ECO:0000313" key="2">
    <source>
        <dbReference type="Proteomes" id="UP000821865"/>
    </source>
</evidence>
<proteinExistence type="predicted"/>
<name>A0ACB8D121_DERSI</name>
<evidence type="ECO:0000313" key="1">
    <source>
        <dbReference type="EMBL" id="KAH7955173.1"/>
    </source>
</evidence>
<keyword evidence="2" id="KW-1185">Reference proteome</keyword>
<dbReference type="Proteomes" id="UP000821865">
    <property type="component" value="Chromosome 4"/>
</dbReference>
<comment type="caution">
    <text evidence="1">The sequence shown here is derived from an EMBL/GenBank/DDBJ whole genome shotgun (WGS) entry which is preliminary data.</text>
</comment>
<sequence>MSSIFTRLPSETSTSSFMSNAGDTRTVIVLTWSAFILASLIFVLVYTGNALKHALNETPLYELYGAYSAAGAGLNSRKRELQTGPCTDINEQKFLAYFDYELNLCSRFVGDLRYCLVGDNRFETRDDCRRACISPAFQKHRCKEVRFGFCLGPNDRVYNVVFNNGQCRLTKSILCLQGDNKFLNLEECQKFCCKTC</sequence>
<protein>
    <submittedName>
        <fullName evidence="1">Uncharacterized protein</fullName>
    </submittedName>
</protein>